<dbReference type="Proteomes" id="UP001139646">
    <property type="component" value="Unassembled WGS sequence"/>
</dbReference>
<evidence type="ECO:0000256" key="2">
    <source>
        <dbReference type="ARBA" id="ARBA00022801"/>
    </source>
</evidence>
<evidence type="ECO:0000256" key="4">
    <source>
        <dbReference type="RuleBase" id="RU361187"/>
    </source>
</evidence>
<dbReference type="SUPFAM" id="SSF75005">
    <property type="entry name" value="Arabinanase/levansucrase/invertase"/>
    <property type="match status" value="1"/>
</dbReference>
<feature type="domain" description="Beta-xylosidase C-terminal Concanavalin A-like" evidence="5">
    <location>
        <begin position="338"/>
        <end position="539"/>
    </location>
</feature>
<dbReference type="GO" id="GO:0016787">
    <property type="term" value="F:hydrolase activity"/>
    <property type="evidence" value="ECO:0007669"/>
    <property type="project" value="UniProtKB-KW"/>
</dbReference>
<keyword evidence="3 4" id="KW-0326">Glycosidase</keyword>
<evidence type="ECO:0000313" key="6">
    <source>
        <dbReference type="EMBL" id="MCI2285275.1"/>
    </source>
</evidence>
<keyword evidence="2 4" id="KW-0378">Hydrolase</keyword>
<accession>A0ABS9X4W0</accession>
<protein>
    <submittedName>
        <fullName evidence="6">Glycoside hydrolase family 43 protein</fullName>
    </submittedName>
</protein>
<dbReference type="InterPro" id="IPR013320">
    <property type="entry name" value="ConA-like_dom_sf"/>
</dbReference>
<sequence length="543" mass="61819">MEMINNPILKGFNPDPVICNNGEDYYIATSTFEWFPGVRIYHSRDFKNWNLVACPLERVSQLDMNGIPDSGGVWAPCLTYSDGLFWLVYSNVKSVDSPWKSGDNFLVTAENIEGPWSEPIKLKFGGFDPSLFHDESGRKFMTYRQWGARHHSNPHNNIIIQEYFHDEQRLSTDRKIIFGGTHRKLTEAPHLYKVNDYYYLLVAEGGTVYDHAVTVLRSKSVFGPFELHPDETILTTSDKPEAALQKAGHGSMIKTHSNEWYMVFLVGRPLPDTIKITDNKISGYCPLGRETAIDKIEWRDGWPYVVGGSGTKLTIQAPTFSALTSDNLTTNVSETFIDNFDTTTLHPQWQTLRVPFDEIMGGLIPDSASLRLNGLEPLISQFPQATVGYRWQHFDFDATTTVSFSPTNEQQNAGITCYYNTKNWVYCFVDFDENLGTRALKIIQVDQGEASYYLYEQPIHIPDSVTNISLKVCVRGTRLSFEYSFDDSRWQPLNMVFDAWKLSDDYVKGKGFFTGAFICLHCSDLSGEGVFADFHQFKYSPNL</sequence>
<dbReference type="InterPro" id="IPR041542">
    <property type="entry name" value="GH43_C2"/>
</dbReference>
<dbReference type="PANTHER" id="PTHR42812">
    <property type="entry name" value="BETA-XYLOSIDASE"/>
    <property type="match status" value="1"/>
</dbReference>
<dbReference type="PANTHER" id="PTHR42812:SF12">
    <property type="entry name" value="BETA-XYLOSIDASE-RELATED"/>
    <property type="match status" value="1"/>
</dbReference>
<dbReference type="InterPro" id="IPR051795">
    <property type="entry name" value="Glycosyl_Hydrlase_43"/>
</dbReference>
<dbReference type="CDD" id="cd09000">
    <property type="entry name" value="GH43_SXA-like"/>
    <property type="match status" value="1"/>
</dbReference>
<proteinExistence type="inferred from homology"/>
<dbReference type="Pfam" id="PF17851">
    <property type="entry name" value="GH43_C2"/>
    <property type="match status" value="1"/>
</dbReference>
<comment type="caution">
    <text evidence="6">The sequence shown here is derived from an EMBL/GenBank/DDBJ whole genome shotgun (WGS) entry which is preliminary data.</text>
</comment>
<dbReference type="InterPro" id="IPR023296">
    <property type="entry name" value="Glyco_hydro_beta-prop_sf"/>
</dbReference>
<evidence type="ECO:0000256" key="1">
    <source>
        <dbReference type="ARBA" id="ARBA00009865"/>
    </source>
</evidence>
<evidence type="ECO:0000313" key="7">
    <source>
        <dbReference type="Proteomes" id="UP001139646"/>
    </source>
</evidence>
<dbReference type="Pfam" id="PF04616">
    <property type="entry name" value="Glyco_hydro_43"/>
    <property type="match status" value="1"/>
</dbReference>
<dbReference type="RefSeq" id="WP_242288086.1">
    <property type="nucleotide sequence ID" value="NZ_JAKKSL010000004.1"/>
</dbReference>
<comment type="similarity">
    <text evidence="1 4">Belongs to the glycosyl hydrolase 43 family.</text>
</comment>
<keyword evidence="7" id="KW-1185">Reference proteome</keyword>
<gene>
    <name evidence="6" type="ORF">L3081_20195</name>
</gene>
<dbReference type="EMBL" id="JAKKSL010000004">
    <property type="protein sequence ID" value="MCI2285275.1"/>
    <property type="molecule type" value="Genomic_DNA"/>
</dbReference>
<evidence type="ECO:0000259" key="5">
    <source>
        <dbReference type="Pfam" id="PF17851"/>
    </source>
</evidence>
<dbReference type="SUPFAM" id="SSF49899">
    <property type="entry name" value="Concanavalin A-like lectins/glucanases"/>
    <property type="match status" value="1"/>
</dbReference>
<name>A0ABS9X4W0_9GAMM</name>
<evidence type="ECO:0000256" key="3">
    <source>
        <dbReference type="ARBA" id="ARBA00023295"/>
    </source>
</evidence>
<dbReference type="Gene3D" id="2.60.120.200">
    <property type="match status" value="1"/>
</dbReference>
<reference evidence="6" key="1">
    <citation type="submission" date="2022-01" db="EMBL/GenBank/DDBJ databases">
        <title>Colwellia maritima, isolated from seawater.</title>
        <authorList>
            <person name="Kristyanto S."/>
            <person name="Jung J."/>
            <person name="Jeon C.O."/>
        </authorList>
    </citation>
    <scope>NUCLEOTIDE SEQUENCE</scope>
    <source>
        <strain evidence="6">MSW7</strain>
    </source>
</reference>
<dbReference type="Gene3D" id="2.115.10.20">
    <property type="entry name" value="Glycosyl hydrolase domain, family 43"/>
    <property type="match status" value="1"/>
</dbReference>
<organism evidence="6 7">
    <name type="scientific">Colwellia maritima</name>
    <dbReference type="NCBI Taxonomy" id="2912588"/>
    <lineage>
        <taxon>Bacteria</taxon>
        <taxon>Pseudomonadati</taxon>
        <taxon>Pseudomonadota</taxon>
        <taxon>Gammaproteobacteria</taxon>
        <taxon>Alteromonadales</taxon>
        <taxon>Colwelliaceae</taxon>
        <taxon>Colwellia</taxon>
    </lineage>
</organism>
<dbReference type="InterPro" id="IPR006710">
    <property type="entry name" value="Glyco_hydro_43"/>
</dbReference>